<name>A0A6J6AT71_9ZZZZ</name>
<dbReference type="PANTHER" id="PTHR36122">
    <property type="entry name" value="NICOTINAMIDE RIBOSIDE TRANSPORTER PNUC"/>
    <property type="match status" value="1"/>
</dbReference>
<dbReference type="NCBIfam" id="TIGR01528">
    <property type="entry name" value="NMN_trans_PnuC"/>
    <property type="match status" value="1"/>
</dbReference>
<keyword evidence="4 7" id="KW-0812">Transmembrane</keyword>
<evidence type="ECO:0000256" key="3">
    <source>
        <dbReference type="ARBA" id="ARBA00022475"/>
    </source>
</evidence>
<keyword evidence="3" id="KW-1003">Cell membrane</keyword>
<evidence type="ECO:0000313" key="8">
    <source>
        <dbReference type="EMBL" id="CAB4529992.1"/>
    </source>
</evidence>
<sequence length="191" mass="21104">MSTILFTAWGYEVSILEFIAAVTSFVGVWLGTTGKRITWPWWALSSALYGVFFYQVDLFASAALQLVFITAAVYGWKDWAPTGAVPGSVTARNRRYIAVGTFISVAALSPLLSSIGAAATWSDAFLLIGSLVAQIMMVYEKWEAWVVWLVVDLAGTVQYAMLGYWFTAVLYAMFTVVAIVGLKRWRDSISH</sequence>
<keyword evidence="5 7" id="KW-1133">Transmembrane helix</keyword>
<feature type="transmembrane region" description="Helical" evidence="7">
    <location>
        <begin position="51"/>
        <end position="76"/>
    </location>
</feature>
<organism evidence="8">
    <name type="scientific">freshwater metagenome</name>
    <dbReference type="NCBI Taxonomy" id="449393"/>
    <lineage>
        <taxon>unclassified sequences</taxon>
        <taxon>metagenomes</taxon>
        <taxon>ecological metagenomes</taxon>
    </lineage>
</organism>
<gene>
    <name evidence="8" type="ORF">UFOPK1395_00142</name>
</gene>
<dbReference type="Pfam" id="PF04973">
    <property type="entry name" value="NMN_transporter"/>
    <property type="match status" value="1"/>
</dbReference>
<comment type="subcellular location">
    <subcellularLocation>
        <location evidence="1">Cell membrane</location>
        <topology evidence="1">Multi-pass membrane protein</topology>
    </subcellularLocation>
</comment>
<evidence type="ECO:0000256" key="6">
    <source>
        <dbReference type="ARBA" id="ARBA00023136"/>
    </source>
</evidence>
<evidence type="ECO:0000256" key="5">
    <source>
        <dbReference type="ARBA" id="ARBA00022989"/>
    </source>
</evidence>
<dbReference type="InterPro" id="IPR006419">
    <property type="entry name" value="NMN_transpt_PnuC"/>
</dbReference>
<evidence type="ECO:0000256" key="7">
    <source>
        <dbReference type="SAM" id="Phobius"/>
    </source>
</evidence>
<dbReference type="PANTHER" id="PTHR36122:SF2">
    <property type="entry name" value="NICOTINAMIDE RIBOSIDE TRANSPORTER PNUC"/>
    <property type="match status" value="1"/>
</dbReference>
<keyword evidence="2" id="KW-0813">Transport</keyword>
<feature type="transmembrane region" description="Helical" evidence="7">
    <location>
        <begin position="6"/>
        <end position="30"/>
    </location>
</feature>
<accession>A0A6J6AT71</accession>
<dbReference type="GO" id="GO:0034257">
    <property type="term" value="F:nicotinamide riboside transmembrane transporter activity"/>
    <property type="evidence" value="ECO:0007669"/>
    <property type="project" value="InterPro"/>
</dbReference>
<dbReference type="AlphaFoldDB" id="A0A6J6AT71"/>
<dbReference type="GO" id="GO:0005886">
    <property type="term" value="C:plasma membrane"/>
    <property type="evidence" value="ECO:0007669"/>
    <property type="project" value="UniProtKB-SubCell"/>
</dbReference>
<proteinExistence type="predicted"/>
<evidence type="ECO:0000256" key="4">
    <source>
        <dbReference type="ARBA" id="ARBA00022692"/>
    </source>
</evidence>
<feature type="transmembrane region" description="Helical" evidence="7">
    <location>
        <begin position="96"/>
        <end position="117"/>
    </location>
</feature>
<keyword evidence="6 7" id="KW-0472">Membrane</keyword>
<dbReference type="EMBL" id="CAEZSB010000007">
    <property type="protein sequence ID" value="CAB4529992.1"/>
    <property type="molecule type" value="Genomic_DNA"/>
</dbReference>
<reference evidence="8" key="1">
    <citation type="submission" date="2020-05" db="EMBL/GenBank/DDBJ databases">
        <authorList>
            <person name="Chiriac C."/>
            <person name="Salcher M."/>
            <person name="Ghai R."/>
            <person name="Kavagutti S V."/>
        </authorList>
    </citation>
    <scope>NUCLEOTIDE SEQUENCE</scope>
</reference>
<feature type="transmembrane region" description="Helical" evidence="7">
    <location>
        <begin position="162"/>
        <end position="182"/>
    </location>
</feature>
<evidence type="ECO:0000256" key="1">
    <source>
        <dbReference type="ARBA" id="ARBA00004651"/>
    </source>
</evidence>
<protein>
    <submittedName>
        <fullName evidence="8">Unannotated protein</fullName>
    </submittedName>
</protein>
<evidence type="ECO:0000256" key="2">
    <source>
        <dbReference type="ARBA" id="ARBA00022448"/>
    </source>
</evidence>